<organism evidence="2 3">
    <name type="scientific">Leucosporidium creatinivorum</name>
    <dbReference type="NCBI Taxonomy" id="106004"/>
    <lineage>
        <taxon>Eukaryota</taxon>
        <taxon>Fungi</taxon>
        <taxon>Dikarya</taxon>
        <taxon>Basidiomycota</taxon>
        <taxon>Pucciniomycotina</taxon>
        <taxon>Microbotryomycetes</taxon>
        <taxon>Leucosporidiales</taxon>
        <taxon>Leucosporidium</taxon>
    </lineage>
</organism>
<dbReference type="PANTHER" id="PTHR21581">
    <property type="entry name" value="D-ALANYL-D-ALANINE CARBOXYPEPTIDASE"/>
    <property type="match status" value="1"/>
</dbReference>
<dbReference type="SUPFAM" id="SSF48452">
    <property type="entry name" value="TPR-like"/>
    <property type="match status" value="1"/>
</dbReference>
<name>A0A1Y2DZM7_9BASI</name>
<evidence type="ECO:0000313" key="3">
    <source>
        <dbReference type="Proteomes" id="UP000193467"/>
    </source>
</evidence>
<dbReference type="InParanoid" id="A0A1Y2DZM7"/>
<gene>
    <name evidence="2" type="ORF">BCR35DRAFT_308627</name>
</gene>
<evidence type="ECO:0000256" key="1">
    <source>
        <dbReference type="SAM" id="MobiDB-lite"/>
    </source>
</evidence>
<sequence>MNLIPVDGATITNSPNPDIVLGSAPPSPTISEQAALPPPIPPTAAPAPAPVAHPTASTLAPPISASTYNQPTPPHLSSPSLPTLPPKDVLATSLQQLSGEAAFLPRSAVERTPSNTLYPHGNNPDLSLQPAAAPMSRQPTELYIPGLMSTSLFVLLPVTDSLTPIIEKYLPPNQRPPRDLSGAWRGRTLDQLIASRSWRAIAEYCHDSIMEASPEQTSYLLSLWSLRLQCLLRLHLIEHLTTELSALFALLPPSTYLAFAPPPPSPESPRFHPAVPFELHILLASLHGLRGERERTVESLAAVLRSIKEEMWAAKRKGEEGEREEKAWRERAERVGGILMSVLTDLRAAPSATTLISSSSSYATSPSLLQALTRLHVSTGDLDSLSVSSAALEALPSPEGPSRIVRKARALAKVARGEWADAEADWRALVEEDKEDAEAVNNLSVVLLFSSKLSEAIRVLTTLLSSNPAKGYSSETILFNLATLLELRTEQALPAKLELLRGAIEHGGESLRGSCLKLSV</sequence>
<dbReference type="AlphaFoldDB" id="A0A1Y2DZM7"/>
<dbReference type="GO" id="GO:0005794">
    <property type="term" value="C:Golgi apparatus"/>
    <property type="evidence" value="ECO:0007669"/>
    <property type="project" value="TreeGrafter"/>
</dbReference>
<dbReference type="PANTHER" id="PTHR21581:SF6">
    <property type="entry name" value="TRAFFICKING PROTEIN PARTICLE COMPLEX SUBUNIT 12"/>
    <property type="match status" value="1"/>
</dbReference>
<evidence type="ECO:0000313" key="2">
    <source>
        <dbReference type="EMBL" id="ORY64733.1"/>
    </source>
</evidence>
<reference evidence="2 3" key="1">
    <citation type="submission" date="2016-07" db="EMBL/GenBank/DDBJ databases">
        <title>Pervasive Adenine N6-methylation of Active Genes in Fungi.</title>
        <authorList>
            <consortium name="DOE Joint Genome Institute"/>
            <person name="Mondo S.J."/>
            <person name="Dannebaum R.O."/>
            <person name="Kuo R.C."/>
            <person name="Labutti K."/>
            <person name="Haridas S."/>
            <person name="Kuo A."/>
            <person name="Salamov A."/>
            <person name="Ahrendt S.R."/>
            <person name="Lipzen A."/>
            <person name="Sullivan W."/>
            <person name="Andreopoulos W.B."/>
            <person name="Clum A."/>
            <person name="Lindquist E."/>
            <person name="Daum C."/>
            <person name="Ramamoorthy G.K."/>
            <person name="Gryganskyi A."/>
            <person name="Culley D."/>
            <person name="Magnuson J.K."/>
            <person name="James T.Y."/>
            <person name="O'Malley M.A."/>
            <person name="Stajich J.E."/>
            <person name="Spatafora J.W."/>
            <person name="Visel A."/>
            <person name="Grigoriev I.V."/>
        </authorList>
    </citation>
    <scope>NUCLEOTIDE SEQUENCE [LARGE SCALE GENOMIC DNA]</scope>
    <source>
        <strain evidence="2 3">62-1032</strain>
    </source>
</reference>
<dbReference type="STRING" id="106004.A0A1Y2DZM7"/>
<dbReference type="Proteomes" id="UP000193467">
    <property type="component" value="Unassembled WGS sequence"/>
</dbReference>
<dbReference type="OrthoDB" id="2537112at2759"/>
<dbReference type="EMBL" id="MCGR01000065">
    <property type="protein sequence ID" value="ORY64733.1"/>
    <property type="molecule type" value="Genomic_DNA"/>
</dbReference>
<proteinExistence type="predicted"/>
<comment type="caution">
    <text evidence="2">The sequence shown here is derived from an EMBL/GenBank/DDBJ whole genome shotgun (WGS) entry which is preliminary data.</text>
</comment>
<evidence type="ECO:0008006" key="4">
    <source>
        <dbReference type="Google" id="ProtNLM"/>
    </source>
</evidence>
<feature type="region of interest" description="Disordered" evidence="1">
    <location>
        <begin position="1"/>
        <end position="87"/>
    </location>
</feature>
<feature type="compositionally biased region" description="Pro residues" evidence="1">
    <location>
        <begin position="36"/>
        <end position="51"/>
    </location>
</feature>
<accession>A0A1Y2DZM7</accession>
<dbReference type="GO" id="GO:0030008">
    <property type="term" value="C:TRAPP complex"/>
    <property type="evidence" value="ECO:0007669"/>
    <property type="project" value="TreeGrafter"/>
</dbReference>
<keyword evidence="3" id="KW-1185">Reference proteome</keyword>
<dbReference type="InterPro" id="IPR011990">
    <property type="entry name" value="TPR-like_helical_dom_sf"/>
</dbReference>
<protein>
    <recommendedName>
        <fullName evidence="4">Tetratricopeptide repeat-domain-containing protein</fullName>
    </recommendedName>
</protein>
<dbReference type="Gene3D" id="1.25.40.10">
    <property type="entry name" value="Tetratricopeptide repeat domain"/>
    <property type="match status" value="1"/>
</dbReference>